<evidence type="ECO:0000256" key="2">
    <source>
        <dbReference type="ARBA" id="ARBA00022741"/>
    </source>
</evidence>
<dbReference type="EMBL" id="OC924598">
    <property type="protein sequence ID" value="CAD7655621.1"/>
    <property type="molecule type" value="Genomic_DNA"/>
</dbReference>
<evidence type="ECO:0000256" key="4">
    <source>
        <dbReference type="ARBA" id="ARBA00022840"/>
    </source>
</evidence>
<feature type="domain" description="Protein kinase" evidence="6">
    <location>
        <begin position="1"/>
        <end position="146"/>
    </location>
</feature>
<dbReference type="InterPro" id="IPR050339">
    <property type="entry name" value="CC_SR_Kinase"/>
</dbReference>
<evidence type="ECO:0000313" key="7">
    <source>
        <dbReference type="EMBL" id="CAD7655621.1"/>
    </source>
</evidence>
<evidence type="ECO:0000313" key="8">
    <source>
        <dbReference type="Proteomes" id="UP000728032"/>
    </source>
</evidence>
<organism evidence="7">
    <name type="scientific">Oppiella nova</name>
    <dbReference type="NCBI Taxonomy" id="334625"/>
    <lineage>
        <taxon>Eukaryota</taxon>
        <taxon>Metazoa</taxon>
        <taxon>Ecdysozoa</taxon>
        <taxon>Arthropoda</taxon>
        <taxon>Chelicerata</taxon>
        <taxon>Arachnida</taxon>
        <taxon>Acari</taxon>
        <taxon>Acariformes</taxon>
        <taxon>Sarcoptiformes</taxon>
        <taxon>Oribatida</taxon>
        <taxon>Brachypylina</taxon>
        <taxon>Oppioidea</taxon>
        <taxon>Oppiidae</taxon>
        <taxon>Oppiella</taxon>
    </lineage>
</organism>
<reference evidence="7" key="1">
    <citation type="submission" date="2020-11" db="EMBL/GenBank/DDBJ databases">
        <authorList>
            <person name="Tran Van P."/>
        </authorList>
    </citation>
    <scope>NUCLEOTIDE SEQUENCE</scope>
</reference>
<protein>
    <recommendedName>
        <fullName evidence="6">Protein kinase domain-containing protein</fullName>
    </recommendedName>
</protein>
<evidence type="ECO:0000259" key="6">
    <source>
        <dbReference type="PROSITE" id="PS50011"/>
    </source>
</evidence>
<gene>
    <name evidence="7" type="ORF">ONB1V03_LOCUS12264</name>
</gene>
<dbReference type="EMBL" id="CAJPVJ010009773">
    <property type="protein sequence ID" value="CAG2172808.1"/>
    <property type="molecule type" value="Genomic_DNA"/>
</dbReference>
<name>A0A7R9M8X4_9ACAR</name>
<dbReference type="InterPro" id="IPR011009">
    <property type="entry name" value="Kinase-like_dom_sf"/>
</dbReference>
<dbReference type="Pfam" id="PF00069">
    <property type="entry name" value="Pkinase"/>
    <property type="match status" value="1"/>
</dbReference>
<sequence length="146" mass="17244">MELCSQSLRNILEVKPQIIHRDLKPDNILITKNVRNGRFIKLCDFGLATVHEKRIHYITKHKHTADVGDTRRQRYSTTFPILNAPVFQMQKVLVSMITTNWTERPECREVLHKYNEWSIDRNIILENNSDISSQTWNLMVKHAFNS</sequence>
<dbReference type="PROSITE" id="PS50011">
    <property type="entry name" value="PROTEIN_KINASE_DOM"/>
    <property type="match status" value="1"/>
</dbReference>
<evidence type="ECO:0000256" key="3">
    <source>
        <dbReference type="ARBA" id="ARBA00022777"/>
    </source>
</evidence>
<dbReference type="InterPro" id="IPR000719">
    <property type="entry name" value="Prot_kinase_dom"/>
</dbReference>
<dbReference type="Gene3D" id="1.10.510.10">
    <property type="entry name" value="Transferase(Phosphotransferase) domain 1"/>
    <property type="match status" value="1"/>
</dbReference>
<dbReference type="GO" id="GO:0005634">
    <property type="term" value="C:nucleus"/>
    <property type="evidence" value="ECO:0007669"/>
    <property type="project" value="TreeGrafter"/>
</dbReference>
<dbReference type="GO" id="GO:0004672">
    <property type="term" value="F:protein kinase activity"/>
    <property type="evidence" value="ECO:0007669"/>
    <property type="project" value="InterPro"/>
</dbReference>
<proteinExistence type="inferred from homology"/>
<keyword evidence="3" id="KW-0418">Kinase</keyword>
<dbReference type="PROSITE" id="PS00108">
    <property type="entry name" value="PROTEIN_KINASE_ST"/>
    <property type="match status" value="1"/>
</dbReference>
<evidence type="ECO:0000256" key="1">
    <source>
        <dbReference type="ARBA" id="ARBA00022679"/>
    </source>
</evidence>
<comment type="similarity">
    <text evidence="5">Belongs to the protein kinase superfamily. Ser/Thr protein kinase family. GCN2 subfamily.</text>
</comment>
<keyword evidence="8" id="KW-1185">Reference proteome</keyword>
<keyword evidence="1" id="KW-0808">Transferase</keyword>
<dbReference type="InterPro" id="IPR008271">
    <property type="entry name" value="Ser/Thr_kinase_AS"/>
</dbReference>
<dbReference type="OrthoDB" id="6488137at2759"/>
<evidence type="ECO:0000256" key="5">
    <source>
        <dbReference type="ARBA" id="ARBA00037982"/>
    </source>
</evidence>
<dbReference type="AlphaFoldDB" id="A0A7R9M8X4"/>
<dbReference type="Proteomes" id="UP000728032">
    <property type="component" value="Unassembled WGS sequence"/>
</dbReference>
<dbReference type="GO" id="GO:0005524">
    <property type="term" value="F:ATP binding"/>
    <property type="evidence" value="ECO:0007669"/>
    <property type="project" value="UniProtKB-KW"/>
</dbReference>
<keyword evidence="4" id="KW-0067">ATP-binding</keyword>
<dbReference type="SUPFAM" id="SSF56112">
    <property type="entry name" value="Protein kinase-like (PK-like)"/>
    <property type="match status" value="1"/>
</dbReference>
<dbReference type="GO" id="GO:0005737">
    <property type="term" value="C:cytoplasm"/>
    <property type="evidence" value="ECO:0007669"/>
    <property type="project" value="TreeGrafter"/>
</dbReference>
<dbReference type="PANTHER" id="PTHR11042">
    <property type="entry name" value="EUKARYOTIC TRANSLATION INITIATION FACTOR 2-ALPHA KINASE EIF2-ALPHA KINASE -RELATED"/>
    <property type="match status" value="1"/>
</dbReference>
<accession>A0A7R9M8X4</accession>
<keyword evidence="2" id="KW-0547">Nucleotide-binding</keyword>